<dbReference type="RefSeq" id="WP_289269356.1">
    <property type="nucleotide sequence ID" value="NZ_OX365700.1"/>
</dbReference>
<evidence type="ECO:0000313" key="1">
    <source>
        <dbReference type="EMBL" id="CAI4032635.1"/>
    </source>
</evidence>
<keyword evidence="2" id="KW-1185">Reference proteome</keyword>
<sequence>MSLFKDRPRLDLDHAASIKAWVRARWGLSEDTTIMVTELDCREPGCPPIETIIVVLEGPGRTKRYKIHKAAAEVTGQDVEGLTDESHADRH</sequence>
<organism evidence="1 2">
    <name type="scientific">Nitrospira tepida</name>
    <dbReference type="NCBI Taxonomy" id="2973512"/>
    <lineage>
        <taxon>Bacteria</taxon>
        <taxon>Pseudomonadati</taxon>
        <taxon>Nitrospirota</taxon>
        <taxon>Nitrospiria</taxon>
        <taxon>Nitrospirales</taxon>
        <taxon>Nitrospiraceae</taxon>
        <taxon>Nitrospira</taxon>
    </lineage>
</organism>
<proteinExistence type="predicted"/>
<gene>
    <name evidence="1" type="ORF">DNFV4_03065</name>
</gene>
<reference evidence="1" key="1">
    <citation type="submission" date="2022-10" db="EMBL/GenBank/DDBJ databases">
        <authorList>
            <person name="Koch H."/>
        </authorList>
    </citation>
    <scope>NUCLEOTIDE SEQUENCE</scope>
    <source>
        <strain evidence="1">DNF</strain>
    </source>
</reference>
<name>A0AA86N0R2_9BACT</name>
<dbReference type="EMBL" id="OX365700">
    <property type="protein sequence ID" value="CAI4032635.1"/>
    <property type="molecule type" value="Genomic_DNA"/>
</dbReference>
<dbReference type="KEGG" id="nti:DNFV4_03065"/>
<evidence type="ECO:0008006" key="3">
    <source>
        <dbReference type="Google" id="ProtNLM"/>
    </source>
</evidence>
<protein>
    <recommendedName>
        <fullName evidence="3">Nitrate reductase</fullName>
    </recommendedName>
</protein>
<dbReference type="Proteomes" id="UP001179121">
    <property type="component" value="Chromosome"/>
</dbReference>
<accession>A0AA86N0R2</accession>
<evidence type="ECO:0000313" key="2">
    <source>
        <dbReference type="Proteomes" id="UP001179121"/>
    </source>
</evidence>
<dbReference type="AlphaFoldDB" id="A0AA86N0R2"/>